<evidence type="ECO:0000256" key="9">
    <source>
        <dbReference type="ARBA" id="ARBA00022801"/>
    </source>
</evidence>
<dbReference type="GO" id="GO:0009002">
    <property type="term" value="F:serine-type D-Ala-D-Ala carboxypeptidase activity"/>
    <property type="evidence" value="ECO:0007669"/>
    <property type="project" value="UniProtKB-EC"/>
</dbReference>
<dbReference type="SUPFAM" id="SSF53955">
    <property type="entry name" value="Lysozyme-like"/>
    <property type="match status" value="1"/>
</dbReference>
<keyword evidence="7" id="KW-0328">Glycosyltransferase</keyword>
<feature type="domain" description="Glycosyl transferase family 51" evidence="20">
    <location>
        <begin position="72"/>
        <end position="238"/>
    </location>
</feature>
<dbReference type="Pfam" id="PF00912">
    <property type="entry name" value="Transgly"/>
    <property type="match status" value="1"/>
</dbReference>
<keyword evidence="18" id="KW-0812">Transmembrane</keyword>
<dbReference type="Pfam" id="PF00905">
    <property type="entry name" value="Transpeptidase"/>
    <property type="match status" value="1"/>
</dbReference>
<dbReference type="Gene3D" id="1.10.3810.10">
    <property type="entry name" value="Biosynthetic peptidoglycan transglycosylase-like"/>
    <property type="match status" value="1"/>
</dbReference>
<sequence length="699" mass="76112">MPTGRETDPPIITKIDALIATLALSTTSLFVVFYTTIAYARDLATPEKIMNKKDVGLTLLDRDMKPYFTFYGAKNKNFIPIDQTPLNIRNAVIAIEDKDFYTHSGLSIKSIFRSAFSNLREGELAYGGSTLTQQLVKNTLLNNQKNFMRKFQEAVLAYEIEKKYNKEKILEMYLNSVYFGKSAYGIDEAAKSYFGKAPQELTLAEAAFLTGVLPTPSKFTTPEVSGANGRRDLVLEKMYEQKYISLSELEEAKKFELAFSKNGNGLSFAAPHFAEMVRQQLVQEYGEEYIANSGFRVRTTIDLQRQDFAQKAVAQHVAKLRRSNATNGAAVVLDPKTGEILALVGSVDWSDNIFGKVNITTSLRQPGSSFKPVVYAGAFEQRIITPATVLKDEPITYKLPQPYSPKDYDNKFRGHVLARRALANSLNIPAVEVGVKMGVPNIISTADSLGISTFQDSSRFGPAIALGAGEVKLLELTGAYAAFANNGEYNSPTGILEVFDKYNNNIYSYFPSPRFAVSPETSFLISSILSDNKARAEVFGSVLTISRPAAVKTGTSQDYRDSWTVGYTPSLAVGVWVGNNDNKRMSNVAGALGAAPIWKALMEEYLAGTPRENFSPPGGVLALRVCSNNGLVLKSPGSSGVGYSEYFIKGTEPTSACILPKPSPPPVLASSPSQESAPQPQNVGGPASVGQVPVSQVVN</sequence>
<dbReference type="FunFam" id="1.10.3810.10:FF:000001">
    <property type="entry name" value="Penicillin-binding protein 1A"/>
    <property type="match status" value="1"/>
</dbReference>
<dbReference type="GO" id="GO:0009252">
    <property type="term" value="P:peptidoglycan biosynthetic process"/>
    <property type="evidence" value="ECO:0007669"/>
    <property type="project" value="UniProtKB-KW"/>
</dbReference>
<keyword evidence="5" id="KW-0121">Carboxypeptidase</keyword>
<name>A0A1G1VBS8_9BACT</name>
<accession>A0A1G1VBS8</accession>
<evidence type="ECO:0000313" key="21">
    <source>
        <dbReference type="EMBL" id="OGY12849.1"/>
    </source>
</evidence>
<dbReference type="GO" id="GO:0006508">
    <property type="term" value="P:proteolysis"/>
    <property type="evidence" value="ECO:0007669"/>
    <property type="project" value="UniProtKB-KW"/>
</dbReference>
<dbReference type="InterPro" id="IPR023346">
    <property type="entry name" value="Lysozyme-like_dom_sf"/>
</dbReference>
<dbReference type="NCBIfam" id="TIGR02074">
    <property type="entry name" value="PBP_1a_fam"/>
    <property type="match status" value="1"/>
</dbReference>
<comment type="similarity">
    <text evidence="3">In the N-terminal section; belongs to the glycosyltransferase 51 family.</text>
</comment>
<keyword evidence="8" id="KW-0808">Transferase</keyword>
<comment type="similarity">
    <text evidence="2">In the C-terminal section; belongs to the transpeptidase family.</text>
</comment>
<keyword evidence="9" id="KW-0378">Hydrolase</keyword>
<evidence type="ECO:0000256" key="10">
    <source>
        <dbReference type="ARBA" id="ARBA00022960"/>
    </source>
</evidence>
<evidence type="ECO:0000313" key="22">
    <source>
        <dbReference type="Proteomes" id="UP000178659"/>
    </source>
</evidence>
<evidence type="ECO:0000256" key="12">
    <source>
        <dbReference type="ARBA" id="ARBA00023136"/>
    </source>
</evidence>
<dbReference type="GO" id="GO:0008360">
    <property type="term" value="P:regulation of cell shape"/>
    <property type="evidence" value="ECO:0007669"/>
    <property type="project" value="UniProtKB-KW"/>
</dbReference>
<evidence type="ECO:0000256" key="17">
    <source>
        <dbReference type="SAM" id="MobiDB-lite"/>
    </source>
</evidence>
<keyword evidence="4" id="KW-1003">Cell membrane</keyword>
<comment type="caution">
    <text evidence="21">The sequence shown here is derived from an EMBL/GenBank/DDBJ whole genome shotgun (WGS) entry which is preliminary data.</text>
</comment>
<keyword evidence="18" id="KW-1133">Transmembrane helix</keyword>
<dbReference type="Proteomes" id="UP000178659">
    <property type="component" value="Unassembled WGS sequence"/>
</dbReference>
<dbReference type="GO" id="GO:0005886">
    <property type="term" value="C:plasma membrane"/>
    <property type="evidence" value="ECO:0007669"/>
    <property type="project" value="UniProtKB-SubCell"/>
</dbReference>
<dbReference type="GO" id="GO:0071555">
    <property type="term" value="P:cell wall organization"/>
    <property type="evidence" value="ECO:0007669"/>
    <property type="project" value="UniProtKB-KW"/>
</dbReference>
<evidence type="ECO:0000256" key="15">
    <source>
        <dbReference type="ARBA" id="ARBA00034000"/>
    </source>
</evidence>
<dbReference type="EMBL" id="MHCC01000023">
    <property type="protein sequence ID" value="OGY12849.1"/>
    <property type="molecule type" value="Genomic_DNA"/>
</dbReference>
<dbReference type="SUPFAM" id="SSF56601">
    <property type="entry name" value="beta-lactamase/transpeptidase-like"/>
    <property type="match status" value="1"/>
</dbReference>
<keyword evidence="14" id="KW-0961">Cell wall biogenesis/degradation</keyword>
<gene>
    <name evidence="21" type="ORF">A3A77_03065</name>
</gene>
<feature type="region of interest" description="Disordered" evidence="17">
    <location>
        <begin position="658"/>
        <end position="699"/>
    </location>
</feature>
<keyword evidence="11" id="KW-0573">Peptidoglycan synthesis</keyword>
<dbReference type="AlphaFoldDB" id="A0A1G1VBS8"/>
<dbReference type="GO" id="GO:0030288">
    <property type="term" value="C:outer membrane-bounded periplasmic space"/>
    <property type="evidence" value="ECO:0007669"/>
    <property type="project" value="TreeGrafter"/>
</dbReference>
<dbReference type="Gene3D" id="3.40.710.10">
    <property type="entry name" value="DD-peptidase/beta-lactamase superfamily"/>
    <property type="match status" value="1"/>
</dbReference>
<protein>
    <submittedName>
        <fullName evidence="21">Uncharacterized protein</fullName>
    </submittedName>
</protein>
<evidence type="ECO:0000256" key="6">
    <source>
        <dbReference type="ARBA" id="ARBA00022670"/>
    </source>
</evidence>
<evidence type="ECO:0000256" key="5">
    <source>
        <dbReference type="ARBA" id="ARBA00022645"/>
    </source>
</evidence>
<dbReference type="InterPro" id="IPR036950">
    <property type="entry name" value="PBP_transglycosylase"/>
</dbReference>
<dbReference type="InterPro" id="IPR050396">
    <property type="entry name" value="Glycosyltr_51/Transpeptidase"/>
</dbReference>
<evidence type="ECO:0000256" key="14">
    <source>
        <dbReference type="ARBA" id="ARBA00023316"/>
    </source>
</evidence>
<evidence type="ECO:0000256" key="11">
    <source>
        <dbReference type="ARBA" id="ARBA00022984"/>
    </source>
</evidence>
<evidence type="ECO:0000256" key="2">
    <source>
        <dbReference type="ARBA" id="ARBA00007090"/>
    </source>
</evidence>
<keyword evidence="6" id="KW-0645">Protease</keyword>
<evidence type="ECO:0000256" key="13">
    <source>
        <dbReference type="ARBA" id="ARBA00023268"/>
    </source>
</evidence>
<reference evidence="21 22" key="1">
    <citation type="journal article" date="2016" name="Nat. Commun.">
        <title>Thousands of microbial genomes shed light on interconnected biogeochemical processes in an aquifer system.</title>
        <authorList>
            <person name="Anantharaman K."/>
            <person name="Brown C.T."/>
            <person name="Hug L.A."/>
            <person name="Sharon I."/>
            <person name="Castelle C.J."/>
            <person name="Probst A.J."/>
            <person name="Thomas B.C."/>
            <person name="Singh A."/>
            <person name="Wilkins M.J."/>
            <person name="Karaoz U."/>
            <person name="Brodie E.L."/>
            <person name="Williams K.H."/>
            <person name="Hubbard S.S."/>
            <person name="Banfield J.F."/>
        </authorList>
    </citation>
    <scope>NUCLEOTIDE SEQUENCE [LARGE SCALE GENOMIC DNA]</scope>
</reference>
<evidence type="ECO:0000259" key="20">
    <source>
        <dbReference type="Pfam" id="PF00912"/>
    </source>
</evidence>
<keyword evidence="12 18" id="KW-0472">Membrane</keyword>
<feature type="domain" description="Penicillin-binding protein transpeptidase" evidence="19">
    <location>
        <begin position="328"/>
        <end position="603"/>
    </location>
</feature>
<evidence type="ECO:0000256" key="3">
    <source>
        <dbReference type="ARBA" id="ARBA00007739"/>
    </source>
</evidence>
<comment type="catalytic activity">
    <reaction evidence="16">
        <text>[GlcNAc-(1-&gt;4)-Mur2Ac(oyl-L-Ala-gamma-D-Glu-L-Lys-D-Ala-D-Ala)](n)-di-trans,octa-cis-undecaprenyl diphosphate + beta-D-GlcNAc-(1-&gt;4)-Mur2Ac(oyl-L-Ala-gamma-D-Glu-L-Lys-D-Ala-D-Ala)-di-trans,octa-cis-undecaprenyl diphosphate = [GlcNAc-(1-&gt;4)-Mur2Ac(oyl-L-Ala-gamma-D-Glu-L-Lys-D-Ala-D-Ala)](n+1)-di-trans,octa-cis-undecaprenyl diphosphate + di-trans,octa-cis-undecaprenyl diphosphate + H(+)</text>
        <dbReference type="Rhea" id="RHEA:23708"/>
        <dbReference type="Rhea" id="RHEA-COMP:9602"/>
        <dbReference type="Rhea" id="RHEA-COMP:9603"/>
        <dbReference type="ChEBI" id="CHEBI:15378"/>
        <dbReference type="ChEBI" id="CHEBI:58405"/>
        <dbReference type="ChEBI" id="CHEBI:60033"/>
        <dbReference type="ChEBI" id="CHEBI:78435"/>
        <dbReference type="EC" id="2.4.99.28"/>
    </reaction>
</comment>
<keyword evidence="13" id="KW-0511">Multifunctional enzyme</keyword>
<dbReference type="InterPro" id="IPR001460">
    <property type="entry name" value="PCN-bd_Tpept"/>
</dbReference>
<evidence type="ECO:0000256" key="16">
    <source>
        <dbReference type="ARBA" id="ARBA00049902"/>
    </source>
</evidence>
<feature type="transmembrane region" description="Helical" evidence="18">
    <location>
        <begin position="17"/>
        <end position="40"/>
    </location>
</feature>
<keyword evidence="10" id="KW-0133">Cell shape</keyword>
<evidence type="ECO:0000256" key="4">
    <source>
        <dbReference type="ARBA" id="ARBA00022475"/>
    </source>
</evidence>
<evidence type="ECO:0000256" key="7">
    <source>
        <dbReference type="ARBA" id="ARBA00022676"/>
    </source>
</evidence>
<dbReference type="PANTHER" id="PTHR32282:SF11">
    <property type="entry name" value="PENICILLIN-BINDING PROTEIN 1B"/>
    <property type="match status" value="1"/>
</dbReference>
<comment type="catalytic activity">
    <reaction evidence="15">
        <text>Preferential cleavage: (Ac)2-L-Lys-D-Ala-|-D-Ala. Also transpeptidation of peptidyl-alanyl moieties that are N-acyl substituents of D-alanine.</text>
        <dbReference type="EC" id="3.4.16.4"/>
    </reaction>
</comment>
<dbReference type="GO" id="GO:0008955">
    <property type="term" value="F:peptidoglycan glycosyltransferase activity"/>
    <property type="evidence" value="ECO:0007669"/>
    <property type="project" value="UniProtKB-EC"/>
</dbReference>
<dbReference type="PANTHER" id="PTHR32282">
    <property type="entry name" value="BINDING PROTEIN TRANSPEPTIDASE, PUTATIVE-RELATED"/>
    <property type="match status" value="1"/>
</dbReference>
<proteinExistence type="inferred from homology"/>
<evidence type="ECO:0000256" key="1">
    <source>
        <dbReference type="ARBA" id="ARBA00004236"/>
    </source>
</evidence>
<organism evidence="21 22">
    <name type="scientific">Candidatus Blackburnbacteria bacterium RIFCSPLOWO2_01_FULL_40_20</name>
    <dbReference type="NCBI Taxonomy" id="1797519"/>
    <lineage>
        <taxon>Bacteria</taxon>
        <taxon>Candidatus Blackburniibacteriota</taxon>
    </lineage>
</organism>
<evidence type="ECO:0000256" key="8">
    <source>
        <dbReference type="ARBA" id="ARBA00022679"/>
    </source>
</evidence>
<comment type="subcellular location">
    <subcellularLocation>
        <location evidence="1">Cell membrane</location>
    </subcellularLocation>
</comment>
<evidence type="ECO:0000259" key="19">
    <source>
        <dbReference type="Pfam" id="PF00905"/>
    </source>
</evidence>
<feature type="compositionally biased region" description="Low complexity" evidence="17">
    <location>
        <begin position="668"/>
        <end position="681"/>
    </location>
</feature>
<dbReference type="InterPro" id="IPR012338">
    <property type="entry name" value="Beta-lactam/transpept-like"/>
</dbReference>
<evidence type="ECO:0000256" key="18">
    <source>
        <dbReference type="SAM" id="Phobius"/>
    </source>
</evidence>
<dbReference type="InterPro" id="IPR001264">
    <property type="entry name" value="Glyco_trans_51"/>
</dbReference>
<dbReference type="GO" id="GO:0008658">
    <property type="term" value="F:penicillin binding"/>
    <property type="evidence" value="ECO:0007669"/>
    <property type="project" value="InterPro"/>
</dbReference>